<dbReference type="EMBL" id="PDCK01000039">
    <property type="protein sequence ID" value="PRQ60201.1"/>
    <property type="molecule type" value="Genomic_DNA"/>
</dbReference>
<dbReference type="AlphaFoldDB" id="A0A2P6SNH9"/>
<reference evidence="1 2" key="1">
    <citation type="journal article" date="2018" name="Nat. Genet.">
        <title>The Rosa genome provides new insights in the design of modern roses.</title>
        <authorList>
            <person name="Bendahmane M."/>
        </authorList>
    </citation>
    <scope>NUCLEOTIDE SEQUENCE [LARGE SCALE GENOMIC DNA]</scope>
    <source>
        <strain evidence="2">cv. Old Blush</strain>
    </source>
</reference>
<organism evidence="1 2">
    <name type="scientific">Rosa chinensis</name>
    <name type="common">China rose</name>
    <dbReference type="NCBI Taxonomy" id="74649"/>
    <lineage>
        <taxon>Eukaryota</taxon>
        <taxon>Viridiplantae</taxon>
        <taxon>Streptophyta</taxon>
        <taxon>Embryophyta</taxon>
        <taxon>Tracheophyta</taxon>
        <taxon>Spermatophyta</taxon>
        <taxon>Magnoliopsida</taxon>
        <taxon>eudicotyledons</taxon>
        <taxon>Gunneridae</taxon>
        <taxon>Pentapetalae</taxon>
        <taxon>rosids</taxon>
        <taxon>fabids</taxon>
        <taxon>Rosales</taxon>
        <taxon>Rosaceae</taxon>
        <taxon>Rosoideae</taxon>
        <taxon>Rosoideae incertae sedis</taxon>
        <taxon>Rosa</taxon>
    </lineage>
</organism>
<proteinExistence type="predicted"/>
<protein>
    <submittedName>
        <fullName evidence="1">Uncharacterized protein</fullName>
    </submittedName>
</protein>
<dbReference type="Proteomes" id="UP000238479">
    <property type="component" value="Chromosome 1"/>
</dbReference>
<gene>
    <name evidence="1" type="ORF">RchiOBHm_Chr1g0378601</name>
</gene>
<accession>A0A2P6SNH9</accession>
<comment type="caution">
    <text evidence="1">The sequence shown here is derived from an EMBL/GenBank/DDBJ whole genome shotgun (WGS) entry which is preliminary data.</text>
</comment>
<evidence type="ECO:0000313" key="1">
    <source>
        <dbReference type="EMBL" id="PRQ60201.1"/>
    </source>
</evidence>
<dbReference type="Gramene" id="PRQ60201">
    <property type="protein sequence ID" value="PRQ60201"/>
    <property type="gene ID" value="RchiOBHm_Chr1g0378601"/>
</dbReference>
<name>A0A2P6SNH9_ROSCH</name>
<evidence type="ECO:0000313" key="2">
    <source>
        <dbReference type="Proteomes" id="UP000238479"/>
    </source>
</evidence>
<sequence length="116" mass="13557">MRHLYLVTLHKWYILDNVSPLKILEVIFFKNVSLNPTCYPCVEDCIFSRICLWPKWIHNLEYRKFRDVGVSQNVMIPSETINIEEVKGSTALSHNVMIPSETINIEEVNNICSTRC</sequence>
<keyword evidence="2" id="KW-1185">Reference proteome</keyword>